<gene>
    <name evidence="2" type="primary">LOC142169848</name>
</gene>
<accession>A0AC58SSC5</accession>
<dbReference type="Proteomes" id="UP000790787">
    <property type="component" value="Chromosome 15"/>
</dbReference>
<reference evidence="1" key="1">
    <citation type="journal article" date="2014" name="Nat. Commun.">
        <title>The tobacco genome sequence and its comparison with those of tomato and potato.</title>
        <authorList>
            <person name="Sierro N."/>
            <person name="Battey J.N."/>
            <person name="Ouadi S."/>
            <person name="Bakaher N."/>
            <person name="Bovet L."/>
            <person name="Willig A."/>
            <person name="Goepfert S."/>
            <person name="Peitsch M.C."/>
            <person name="Ivanov N.V."/>
        </authorList>
    </citation>
    <scope>NUCLEOTIDE SEQUENCE [LARGE SCALE GENOMIC DNA]</scope>
</reference>
<sequence>MFPNVVLLNYVFKISGKKRIMFDEIPADNPSGPLFLHSSDVPDTSLVHVPFSSTGFGGWRRSMIVALSAKNQIAFIDGTCPKPSDNTPGLKQWNRYGAVNRTKVFEIKKELASTCQGSLDIASYFNKLKRLWDELGFTCKNHMNTCTCAAKPGLQQEVEENKLYQFLIGLNETYINVRSNLTMMRPSPSLDNAYNILLQDESPRQVKSFPQFNSDLASFNANMFNKILPPQKPYNQRVNFEQGANGDQVKASLFCKYCKKPGHLIEKCYKLHGYPSNLNFTKGERIAANASVEVDFSELNPSGGAQPTAPNIFGPPSNSEHASMIPGLTKQQYN</sequence>
<name>A0AC58SSC5_TOBAC</name>
<proteinExistence type="predicted"/>
<reference evidence="2" key="2">
    <citation type="submission" date="2025-08" db="UniProtKB">
        <authorList>
            <consortium name="RefSeq"/>
        </authorList>
    </citation>
    <scope>IDENTIFICATION</scope>
    <source>
        <tissue evidence="2">Leaf</tissue>
    </source>
</reference>
<organism evidence="1 2">
    <name type="scientific">Nicotiana tabacum</name>
    <name type="common">Common tobacco</name>
    <dbReference type="NCBI Taxonomy" id="4097"/>
    <lineage>
        <taxon>Eukaryota</taxon>
        <taxon>Viridiplantae</taxon>
        <taxon>Streptophyta</taxon>
        <taxon>Embryophyta</taxon>
        <taxon>Tracheophyta</taxon>
        <taxon>Spermatophyta</taxon>
        <taxon>Magnoliopsida</taxon>
        <taxon>eudicotyledons</taxon>
        <taxon>Gunneridae</taxon>
        <taxon>Pentapetalae</taxon>
        <taxon>asterids</taxon>
        <taxon>lamiids</taxon>
        <taxon>Solanales</taxon>
        <taxon>Solanaceae</taxon>
        <taxon>Nicotianoideae</taxon>
        <taxon>Nicotianeae</taxon>
        <taxon>Nicotiana</taxon>
    </lineage>
</organism>
<evidence type="ECO:0000313" key="2">
    <source>
        <dbReference type="RefSeq" id="XP_075087875.1"/>
    </source>
</evidence>
<protein>
    <submittedName>
        <fullName evidence="2">Uncharacterized protein LOC142169848</fullName>
    </submittedName>
</protein>
<keyword evidence="1" id="KW-1185">Reference proteome</keyword>
<dbReference type="RefSeq" id="XP_075087875.1">
    <property type="nucleotide sequence ID" value="XM_075231774.1"/>
</dbReference>
<evidence type="ECO:0000313" key="1">
    <source>
        <dbReference type="Proteomes" id="UP000790787"/>
    </source>
</evidence>